<gene>
    <name evidence="1" type="ORF">FHS94_000611</name>
</gene>
<sequence length="102" mass="10764">MALTGRSVQLDPRVHAVRPDLADMRLAARVFAPHYAAPVSRRVKGTTALRAERDAASAVIATLADGATFELLDLLGSDAWGVAPAEQLVGYLAADALVEPTR</sequence>
<dbReference type="EMBL" id="JACIJK010000002">
    <property type="protein sequence ID" value="MBB5713788.1"/>
    <property type="molecule type" value="Genomic_DNA"/>
</dbReference>
<comment type="caution">
    <text evidence="1">The sequence shown here is derived from an EMBL/GenBank/DDBJ whole genome shotgun (WGS) entry which is preliminary data.</text>
</comment>
<dbReference type="RefSeq" id="WP_343055135.1">
    <property type="nucleotide sequence ID" value="NZ_JACIJK010000002.1"/>
</dbReference>
<proteinExistence type="predicted"/>
<dbReference type="AlphaFoldDB" id="A0A7W9BB58"/>
<name>A0A7W9BB58_9SPHN</name>
<protein>
    <recommendedName>
        <fullName evidence="3">Bacterial dipeptidyl-peptidase SH3 domain-containing protein</fullName>
    </recommendedName>
</protein>
<organism evidence="1 2">
    <name type="scientific">Sphingomonas aerophila</name>
    <dbReference type="NCBI Taxonomy" id="1344948"/>
    <lineage>
        <taxon>Bacteria</taxon>
        <taxon>Pseudomonadati</taxon>
        <taxon>Pseudomonadota</taxon>
        <taxon>Alphaproteobacteria</taxon>
        <taxon>Sphingomonadales</taxon>
        <taxon>Sphingomonadaceae</taxon>
        <taxon>Sphingomonas</taxon>
    </lineage>
</organism>
<evidence type="ECO:0008006" key="3">
    <source>
        <dbReference type="Google" id="ProtNLM"/>
    </source>
</evidence>
<keyword evidence="2" id="KW-1185">Reference proteome</keyword>
<evidence type="ECO:0000313" key="1">
    <source>
        <dbReference type="EMBL" id="MBB5713788.1"/>
    </source>
</evidence>
<dbReference type="Proteomes" id="UP000546200">
    <property type="component" value="Unassembled WGS sequence"/>
</dbReference>
<reference evidence="1 2" key="1">
    <citation type="submission" date="2020-08" db="EMBL/GenBank/DDBJ databases">
        <title>Genomic Encyclopedia of Type Strains, Phase IV (KMG-IV): sequencing the most valuable type-strain genomes for metagenomic binning, comparative biology and taxonomic classification.</title>
        <authorList>
            <person name="Goeker M."/>
        </authorList>
    </citation>
    <scope>NUCLEOTIDE SEQUENCE [LARGE SCALE GENOMIC DNA]</scope>
    <source>
        <strain evidence="1 2">DSM 100044</strain>
    </source>
</reference>
<accession>A0A7W9BB58</accession>
<evidence type="ECO:0000313" key="2">
    <source>
        <dbReference type="Proteomes" id="UP000546200"/>
    </source>
</evidence>